<accession>A0ABW3R3B6</accession>
<proteinExistence type="predicted"/>
<protein>
    <recommendedName>
        <fullName evidence="3">Guanylate cyclase domain-containing protein</fullName>
    </recommendedName>
</protein>
<dbReference type="Gene3D" id="3.30.70.1230">
    <property type="entry name" value="Nucleotide cyclase"/>
    <property type="match status" value="1"/>
</dbReference>
<comment type="caution">
    <text evidence="1">The sequence shown here is derived from an EMBL/GenBank/DDBJ whole genome shotgun (WGS) entry which is preliminary data.</text>
</comment>
<name>A0ABW3R3B6_9PSEU</name>
<dbReference type="EMBL" id="JBHTLK010000252">
    <property type="protein sequence ID" value="MFD1151561.1"/>
    <property type="molecule type" value="Genomic_DNA"/>
</dbReference>
<dbReference type="SUPFAM" id="SSF55073">
    <property type="entry name" value="Nucleotide cyclase"/>
    <property type="match status" value="1"/>
</dbReference>
<gene>
    <name evidence="1" type="ORF">ACFQ3T_30885</name>
</gene>
<dbReference type="Proteomes" id="UP001597168">
    <property type="component" value="Unassembled WGS sequence"/>
</dbReference>
<evidence type="ECO:0008006" key="3">
    <source>
        <dbReference type="Google" id="ProtNLM"/>
    </source>
</evidence>
<evidence type="ECO:0000313" key="2">
    <source>
        <dbReference type="Proteomes" id="UP001597168"/>
    </source>
</evidence>
<sequence length="260" mass="28737">MEKRSAHVSFVIVDIERYGRRADDDQRWLRDQMYGVLREAVRKAGVDWAACETQDRGDSVILFVPASVPKIEITETFVEGLDRELTRYNRRSAESVRMRMRVALHAGEVSRDERGWIGTELNTACRMVDLQRARDVLAANPAANLVLVVSDLWFTSVVKQDPVLVDHFRFTRVPFVAKEVDSHAWVHVRGGHVAAAQPEAAAPAPVAPEPVAPQPVAGAVQPAQPVQPAPAGGITIGGHVRMRDAVQGPQTNHYHGEGHR</sequence>
<evidence type="ECO:0000313" key="1">
    <source>
        <dbReference type="EMBL" id="MFD1151561.1"/>
    </source>
</evidence>
<organism evidence="1 2">
    <name type="scientific">Saccharothrix hoggarensis</name>
    <dbReference type="NCBI Taxonomy" id="913853"/>
    <lineage>
        <taxon>Bacteria</taxon>
        <taxon>Bacillati</taxon>
        <taxon>Actinomycetota</taxon>
        <taxon>Actinomycetes</taxon>
        <taxon>Pseudonocardiales</taxon>
        <taxon>Pseudonocardiaceae</taxon>
        <taxon>Saccharothrix</taxon>
    </lineage>
</organism>
<dbReference type="InterPro" id="IPR029787">
    <property type="entry name" value="Nucleotide_cyclase"/>
</dbReference>
<keyword evidence="2" id="KW-1185">Reference proteome</keyword>
<dbReference type="RefSeq" id="WP_380728677.1">
    <property type="nucleotide sequence ID" value="NZ_JBHTLK010000252.1"/>
</dbReference>
<reference evidence="2" key="1">
    <citation type="journal article" date="2019" name="Int. J. Syst. Evol. Microbiol.">
        <title>The Global Catalogue of Microorganisms (GCM) 10K type strain sequencing project: providing services to taxonomists for standard genome sequencing and annotation.</title>
        <authorList>
            <consortium name="The Broad Institute Genomics Platform"/>
            <consortium name="The Broad Institute Genome Sequencing Center for Infectious Disease"/>
            <person name="Wu L."/>
            <person name="Ma J."/>
        </authorList>
    </citation>
    <scope>NUCLEOTIDE SEQUENCE [LARGE SCALE GENOMIC DNA]</scope>
    <source>
        <strain evidence="2">CCUG 60214</strain>
    </source>
</reference>